<keyword evidence="7 9" id="KW-0627">Porphyrin biosynthesis</keyword>
<keyword evidence="13" id="KW-1185">Reference proteome</keyword>
<evidence type="ECO:0000256" key="10">
    <source>
        <dbReference type="RuleBase" id="RU000607"/>
    </source>
</evidence>
<comment type="similarity">
    <text evidence="1 9 10">Belongs to the ferrochelatase family.</text>
</comment>
<dbReference type="GO" id="GO:0046872">
    <property type="term" value="F:metal ion binding"/>
    <property type="evidence" value="ECO:0007669"/>
    <property type="project" value="UniProtKB-KW"/>
</dbReference>
<keyword evidence="3 9" id="KW-0479">Metal-binding</keyword>
<evidence type="ECO:0000256" key="8">
    <source>
        <dbReference type="ARBA" id="ARBA00024536"/>
    </source>
</evidence>
<dbReference type="InterPro" id="IPR001015">
    <property type="entry name" value="Ferrochelatase"/>
</dbReference>
<sequence length="370" mass="42308">MNRYIGQPDYVHGSEPRMGVLLTNLGTPNAPTTGALRRYLKEFLSDPRVIETPRLPWWFILNGIILNTRPQKSARSYRKIWTEEGSPLMRISLKQQQALQRALEEKFGGPVKVALAMRYGDPSIRSGLEELRSAGIRRLLVLPLYPQYSAATNASTFDAVSKVLQRWRWLPDFRFISHYHDEPGYIDALAQRIRAHWDNEGRADKLLFTFHGIPKHYFTAGDPYHCECHATARLLAEKLGLPESQWQVSFQSRFGPREWLRPYTDEVLAAMPGQGVKSVQVVCPGFSADCLETLEEMNIQNRELFMQAGGDRFTYIPALNDQPAHIDFLADLVAKHAQGWPEVRPDYDRETVSREQANARQRALAMGSER</sequence>
<evidence type="ECO:0000256" key="3">
    <source>
        <dbReference type="ARBA" id="ARBA00022723"/>
    </source>
</evidence>
<dbReference type="RefSeq" id="WP_259055078.1">
    <property type="nucleotide sequence ID" value="NZ_JANUCT010000008.1"/>
</dbReference>
<comment type="catalytic activity">
    <reaction evidence="8">
        <text>Fe-coproporphyrin III + 2 H(+) = coproporphyrin III + Fe(2+)</text>
        <dbReference type="Rhea" id="RHEA:49572"/>
        <dbReference type="ChEBI" id="CHEBI:15378"/>
        <dbReference type="ChEBI" id="CHEBI:29033"/>
        <dbReference type="ChEBI" id="CHEBI:68438"/>
        <dbReference type="ChEBI" id="CHEBI:131725"/>
        <dbReference type="EC" id="4.99.1.9"/>
    </reaction>
    <physiologicalReaction direction="right-to-left" evidence="8">
        <dbReference type="Rhea" id="RHEA:49574"/>
    </physiologicalReaction>
</comment>
<dbReference type="GO" id="GO:0004325">
    <property type="term" value="F:ferrochelatase activity"/>
    <property type="evidence" value="ECO:0007669"/>
    <property type="project" value="UniProtKB-UniRule"/>
</dbReference>
<dbReference type="GO" id="GO:0006783">
    <property type="term" value="P:heme biosynthetic process"/>
    <property type="evidence" value="ECO:0007669"/>
    <property type="project" value="UniProtKB-UniRule"/>
</dbReference>
<feature type="binding site" evidence="9">
    <location>
        <position position="211"/>
    </location>
    <ligand>
        <name>Fe(2+)</name>
        <dbReference type="ChEBI" id="CHEBI:29033"/>
    </ligand>
</feature>
<dbReference type="InterPro" id="IPR033644">
    <property type="entry name" value="Ferrochelatase_C"/>
</dbReference>
<dbReference type="PANTHER" id="PTHR11108:SF1">
    <property type="entry name" value="FERROCHELATASE, MITOCHONDRIAL"/>
    <property type="match status" value="1"/>
</dbReference>
<evidence type="ECO:0000256" key="6">
    <source>
        <dbReference type="ARBA" id="ARBA00023239"/>
    </source>
</evidence>
<evidence type="ECO:0000256" key="11">
    <source>
        <dbReference type="SAM" id="MobiDB-lite"/>
    </source>
</evidence>
<dbReference type="SUPFAM" id="SSF53800">
    <property type="entry name" value="Chelatase"/>
    <property type="match status" value="1"/>
</dbReference>
<dbReference type="PROSITE" id="PS00534">
    <property type="entry name" value="FERROCHELATASE"/>
    <property type="match status" value="1"/>
</dbReference>
<evidence type="ECO:0000256" key="7">
    <source>
        <dbReference type="ARBA" id="ARBA00023244"/>
    </source>
</evidence>
<dbReference type="EC" id="4.98.1.1" evidence="9 10"/>
<evidence type="ECO:0000256" key="1">
    <source>
        <dbReference type="ARBA" id="ARBA00007718"/>
    </source>
</evidence>
<evidence type="ECO:0000313" key="12">
    <source>
        <dbReference type="EMBL" id="MCS3903365.1"/>
    </source>
</evidence>
<dbReference type="InterPro" id="IPR033659">
    <property type="entry name" value="Ferrochelatase_N"/>
</dbReference>
<keyword evidence="4 9" id="KW-0408">Iron</keyword>
<keyword evidence="6 9" id="KW-0456">Lyase</keyword>
<evidence type="ECO:0000313" key="13">
    <source>
        <dbReference type="Proteomes" id="UP001204445"/>
    </source>
</evidence>
<dbReference type="CDD" id="cd00419">
    <property type="entry name" value="Ferrochelatase_C"/>
    <property type="match status" value="1"/>
</dbReference>
<dbReference type="CDD" id="cd03411">
    <property type="entry name" value="Ferrochelatase_N"/>
    <property type="match status" value="1"/>
</dbReference>
<dbReference type="EMBL" id="JANUCT010000008">
    <property type="protein sequence ID" value="MCS3903365.1"/>
    <property type="molecule type" value="Genomic_DNA"/>
</dbReference>
<evidence type="ECO:0000256" key="4">
    <source>
        <dbReference type="ARBA" id="ARBA00023004"/>
    </source>
</evidence>
<dbReference type="Proteomes" id="UP001204445">
    <property type="component" value="Unassembled WGS sequence"/>
</dbReference>
<comment type="caution">
    <text evidence="12">The sequence shown here is derived from an EMBL/GenBank/DDBJ whole genome shotgun (WGS) entry which is preliminary data.</text>
</comment>
<dbReference type="FunFam" id="3.40.50.1400:FF:000002">
    <property type="entry name" value="Ferrochelatase"/>
    <property type="match status" value="1"/>
</dbReference>
<keyword evidence="5 9" id="KW-0350">Heme biosynthesis</keyword>
<comment type="pathway">
    <text evidence="9 10">Porphyrin-containing compound metabolism; protoheme biosynthesis; protoheme from protoporphyrin-IX: step 1/1.</text>
</comment>
<feature type="region of interest" description="Disordered" evidence="11">
    <location>
        <begin position="348"/>
        <end position="370"/>
    </location>
</feature>
<name>A0AAE3HKC1_9GAMM</name>
<reference evidence="12" key="1">
    <citation type="submission" date="2022-08" db="EMBL/GenBank/DDBJ databases">
        <title>Genomic Encyclopedia of Type Strains, Phase III (KMG-III): the genomes of soil and plant-associated and newly described type strains.</title>
        <authorList>
            <person name="Whitman W."/>
        </authorList>
    </citation>
    <scope>NUCLEOTIDE SEQUENCE</scope>
    <source>
        <strain evidence="12">HMT 1</strain>
    </source>
</reference>
<comment type="catalytic activity">
    <reaction evidence="9 10">
        <text>heme b + 2 H(+) = protoporphyrin IX + Fe(2+)</text>
        <dbReference type="Rhea" id="RHEA:22584"/>
        <dbReference type="ChEBI" id="CHEBI:15378"/>
        <dbReference type="ChEBI" id="CHEBI:29033"/>
        <dbReference type="ChEBI" id="CHEBI:57306"/>
        <dbReference type="ChEBI" id="CHEBI:60344"/>
        <dbReference type="EC" id="4.98.1.1"/>
    </reaction>
</comment>
<keyword evidence="2 9" id="KW-0963">Cytoplasm</keyword>
<dbReference type="AlphaFoldDB" id="A0AAE3HKC1"/>
<comment type="subcellular location">
    <subcellularLocation>
        <location evidence="9 10">Cytoplasm</location>
    </subcellularLocation>
</comment>
<protein>
    <recommendedName>
        <fullName evidence="9 10">Ferrochelatase</fullName>
        <ecNumber evidence="9 10">4.98.1.1</ecNumber>
    </recommendedName>
    <alternativeName>
        <fullName evidence="9">Heme synthase</fullName>
    </alternativeName>
    <alternativeName>
        <fullName evidence="9">Protoheme ferro-lyase</fullName>
    </alternativeName>
</protein>
<evidence type="ECO:0000256" key="5">
    <source>
        <dbReference type="ARBA" id="ARBA00023133"/>
    </source>
</evidence>
<feature type="binding site" evidence="9">
    <location>
        <position position="292"/>
    </location>
    <ligand>
        <name>Fe(2+)</name>
        <dbReference type="ChEBI" id="CHEBI:29033"/>
    </ligand>
</feature>
<proteinExistence type="inferred from homology"/>
<evidence type="ECO:0000256" key="2">
    <source>
        <dbReference type="ARBA" id="ARBA00022490"/>
    </source>
</evidence>
<gene>
    <name evidence="9" type="primary">hemH</name>
    <name evidence="12" type="ORF">J2T55_001386</name>
</gene>
<dbReference type="PANTHER" id="PTHR11108">
    <property type="entry name" value="FERROCHELATASE"/>
    <property type="match status" value="1"/>
</dbReference>
<accession>A0AAE3HKC1</accession>
<dbReference type="GO" id="GO:0005737">
    <property type="term" value="C:cytoplasm"/>
    <property type="evidence" value="ECO:0007669"/>
    <property type="project" value="UniProtKB-SubCell"/>
</dbReference>
<evidence type="ECO:0000256" key="9">
    <source>
        <dbReference type="HAMAP-Rule" id="MF_00323"/>
    </source>
</evidence>
<dbReference type="Gene3D" id="3.40.50.1400">
    <property type="match status" value="2"/>
</dbReference>
<dbReference type="NCBIfam" id="TIGR00109">
    <property type="entry name" value="hemH"/>
    <property type="match status" value="1"/>
</dbReference>
<organism evidence="12 13">
    <name type="scientific">Methylohalomonas lacus</name>
    <dbReference type="NCBI Taxonomy" id="398773"/>
    <lineage>
        <taxon>Bacteria</taxon>
        <taxon>Pseudomonadati</taxon>
        <taxon>Pseudomonadota</taxon>
        <taxon>Gammaproteobacteria</taxon>
        <taxon>Methylohalomonadales</taxon>
        <taxon>Methylohalomonadaceae</taxon>
        <taxon>Methylohalomonas</taxon>
    </lineage>
</organism>
<dbReference type="InterPro" id="IPR019772">
    <property type="entry name" value="Ferrochelatase_AS"/>
</dbReference>
<dbReference type="HAMAP" id="MF_00323">
    <property type="entry name" value="Ferrochelatase"/>
    <property type="match status" value="1"/>
</dbReference>
<dbReference type="Pfam" id="PF00762">
    <property type="entry name" value="Ferrochelatase"/>
    <property type="match status" value="1"/>
</dbReference>
<comment type="function">
    <text evidence="9 10">Catalyzes the ferrous insertion into protoporphyrin IX.</text>
</comment>